<dbReference type="PANTHER" id="PTHR35371:SF1">
    <property type="entry name" value="BLR7753 PROTEIN"/>
    <property type="match status" value="1"/>
</dbReference>
<dbReference type="RefSeq" id="WP_188749490.1">
    <property type="nucleotide sequence ID" value="NZ_BMIJ01000006.1"/>
</dbReference>
<dbReference type="Proteomes" id="UP000629025">
    <property type="component" value="Unassembled WGS sequence"/>
</dbReference>
<reference evidence="7" key="1">
    <citation type="journal article" date="2019" name="Int. J. Syst. Evol. Microbiol.">
        <title>The Global Catalogue of Microorganisms (GCM) 10K type strain sequencing project: providing services to taxonomists for standard genome sequencing and annotation.</title>
        <authorList>
            <consortium name="The Broad Institute Genomics Platform"/>
            <consortium name="The Broad Institute Genome Sequencing Center for Infectious Disease"/>
            <person name="Wu L."/>
            <person name="Ma J."/>
        </authorList>
    </citation>
    <scope>NUCLEOTIDE SEQUENCE [LARGE SCALE GENOMIC DNA]</scope>
    <source>
        <strain evidence="7">CGMCC 1.15341</strain>
    </source>
</reference>
<evidence type="ECO:0000256" key="3">
    <source>
        <dbReference type="ARBA" id="ARBA00022989"/>
    </source>
</evidence>
<sequence>MPDIFLVLFFVSILPILLAVAGGYFRVSELGKFDNHRPREQQAVLTGAGARVVAAQKNAWEALIFFAAVTLIAVASPVDLDKLSAPAYLFLASRVVHPIMYAADLAALRSIVFAVGWFACIYIFLIAYSAYGS</sequence>
<evidence type="ECO:0000256" key="4">
    <source>
        <dbReference type="ARBA" id="ARBA00023136"/>
    </source>
</evidence>
<evidence type="ECO:0000256" key="2">
    <source>
        <dbReference type="ARBA" id="ARBA00022692"/>
    </source>
</evidence>
<keyword evidence="2 5" id="KW-0812">Transmembrane</keyword>
<comment type="subcellular location">
    <subcellularLocation>
        <location evidence="1">Membrane</location>
    </subcellularLocation>
</comment>
<name>A0ABQ1KM97_9GAMM</name>
<feature type="transmembrane region" description="Helical" evidence="5">
    <location>
        <begin position="110"/>
        <end position="131"/>
    </location>
</feature>
<gene>
    <name evidence="6" type="ORF">GCM10011352_28460</name>
</gene>
<evidence type="ECO:0000256" key="5">
    <source>
        <dbReference type="SAM" id="Phobius"/>
    </source>
</evidence>
<evidence type="ECO:0000313" key="6">
    <source>
        <dbReference type="EMBL" id="GGC00600.1"/>
    </source>
</evidence>
<dbReference type="InterPro" id="IPR001129">
    <property type="entry name" value="Membr-assoc_MAPEG"/>
</dbReference>
<keyword evidence="7" id="KW-1185">Reference proteome</keyword>
<dbReference type="SUPFAM" id="SSF161084">
    <property type="entry name" value="MAPEG domain-like"/>
    <property type="match status" value="1"/>
</dbReference>
<evidence type="ECO:0000313" key="7">
    <source>
        <dbReference type="Proteomes" id="UP000629025"/>
    </source>
</evidence>
<dbReference type="Pfam" id="PF01124">
    <property type="entry name" value="MAPEG"/>
    <property type="match status" value="1"/>
</dbReference>
<dbReference type="EMBL" id="BMIJ01000006">
    <property type="protein sequence ID" value="GGC00600.1"/>
    <property type="molecule type" value="Genomic_DNA"/>
</dbReference>
<dbReference type="Gene3D" id="1.20.120.550">
    <property type="entry name" value="Membrane associated eicosanoid/glutathione metabolism-like domain"/>
    <property type="match status" value="1"/>
</dbReference>
<feature type="transmembrane region" description="Helical" evidence="5">
    <location>
        <begin position="59"/>
        <end position="78"/>
    </location>
</feature>
<proteinExistence type="predicted"/>
<comment type="caution">
    <text evidence="6">The sequence shown here is derived from an EMBL/GenBank/DDBJ whole genome shotgun (WGS) entry which is preliminary data.</text>
</comment>
<keyword evidence="4 5" id="KW-0472">Membrane</keyword>
<feature type="transmembrane region" description="Helical" evidence="5">
    <location>
        <begin position="6"/>
        <end position="27"/>
    </location>
</feature>
<protein>
    <submittedName>
        <fullName evidence="6">Membrane protein</fullName>
    </submittedName>
</protein>
<dbReference type="PANTHER" id="PTHR35371">
    <property type="entry name" value="INNER MEMBRANE PROTEIN"/>
    <property type="match status" value="1"/>
</dbReference>
<evidence type="ECO:0000256" key="1">
    <source>
        <dbReference type="ARBA" id="ARBA00004370"/>
    </source>
</evidence>
<accession>A0ABQ1KM97</accession>
<keyword evidence="3 5" id="KW-1133">Transmembrane helix</keyword>
<organism evidence="6 7">
    <name type="scientific">Marinobacterium zhoushanense</name>
    <dbReference type="NCBI Taxonomy" id="1679163"/>
    <lineage>
        <taxon>Bacteria</taxon>
        <taxon>Pseudomonadati</taxon>
        <taxon>Pseudomonadota</taxon>
        <taxon>Gammaproteobacteria</taxon>
        <taxon>Oceanospirillales</taxon>
        <taxon>Oceanospirillaceae</taxon>
        <taxon>Marinobacterium</taxon>
    </lineage>
</organism>
<dbReference type="InterPro" id="IPR023352">
    <property type="entry name" value="MAPEG-like_dom_sf"/>
</dbReference>